<accession>A0A9N9HGL9</accession>
<keyword evidence="2" id="KW-0479">Metal-binding</keyword>
<dbReference type="EMBL" id="CAJVPZ010017207">
    <property type="protein sequence ID" value="CAG8679037.1"/>
    <property type="molecule type" value="Genomic_DNA"/>
</dbReference>
<gene>
    <name evidence="6" type="ORF">RFULGI_LOCUS9538</name>
</gene>
<evidence type="ECO:0000256" key="4">
    <source>
        <dbReference type="ARBA" id="ARBA00022833"/>
    </source>
</evidence>
<comment type="subcellular location">
    <subcellularLocation>
        <location evidence="1">Nucleus</location>
    </subcellularLocation>
</comment>
<keyword evidence="7" id="KW-1185">Reference proteome</keyword>
<dbReference type="SUPFAM" id="SSF53098">
    <property type="entry name" value="Ribonuclease H-like"/>
    <property type="match status" value="1"/>
</dbReference>
<dbReference type="Proteomes" id="UP000789396">
    <property type="component" value="Unassembled WGS sequence"/>
</dbReference>
<dbReference type="PANTHER" id="PTHR46481">
    <property type="entry name" value="ZINC FINGER BED DOMAIN-CONTAINING PROTEIN 4"/>
    <property type="match status" value="1"/>
</dbReference>
<evidence type="ECO:0000256" key="3">
    <source>
        <dbReference type="ARBA" id="ARBA00022771"/>
    </source>
</evidence>
<evidence type="ECO:0000256" key="1">
    <source>
        <dbReference type="ARBA" id="ARBA00004123"/>
    </source>
</evidence>
<comment type="caution">
    <text evidence="6">The sequence shown here is derived from an EMBL/GenBank/DDBJ whole genome shotgun (WGS) entry which is preliminary data.</text>
</comment>
<dbReference type="GO" id="GO:0005634">
    <property type="term" value="C:nucleus"/>
    <property type="evidence" value="ECO:0007669"/>
    <property type="project" value="UniProtKB-SubCell"/>
</dbReference>
<name>A0A9N9HGL9_9GLOM</name>
<reference evidence="6" key="1">
    <citation type="submission" date="2021-06" db="EMBL/GenBank/DDBJ databases">
        <authorList>
            <person name="Kallberg Y."/>
            <person name="Tangrot J."/>
            <person name="Rosling A."/>
        </authorList>
    </citation>
    <scope>NUCLEOTIDE SEQUENCE</scope>
    <source>
        <strain evidence="6">IN212</strain>
    </source>
</reference>
<evidence type="ECO:0000313" key="6">
    <source>
        <dbReference type="EMBL" id="CAG8679037.1"/>
    </source>
</evidence>
<keyword evidence="3" id="KW-0863">Zinc-finger</keyword>
<evidence type="ECO:0000256" key="5">
    <source>
        <dbReference type="ARBA" id="ARBA00023242"/>
    </source>
</evidence>
<dbReference type="InterPro" id="IPR012337">
    <property type="entry name" value="RNaseH-like_sf"/>
</dbReference>
<dbReference type="GO" id="GO:0008270">
    <property type="term" value="F:zinc ion binding"/>
    <property type="evidence" value="ECO:0007669"/>
    <property type="project" value="UniProtKB-KW"/>
</dbReference>
<evidence type="ECO:0000256" key="2">
    <source>
        <dbReference type="ARBA" id="ARBA00022723"/>
    </source>
</evidence>
<sequence length="210" mass="24797">LLIRENLPLNLVSKESFYEFVYNLDSIFTISCEKTVKQLIHITYNNSTNLLKQQLESTSKTMIWDTKEYLRVKYDVLTRWNSSFLAWERLLLVRDYIDIVLIMLSKDNTPDAHQNYNRLKKIMLTDNEWNLISNLTNLLGPFNEYSEYFSGSEYVTISMMYPLINTLIVKLCPITQDFHSTLDFNSNDIAFDDDLKYKDNEEETIIGPKK</sequence>
<keyword evidence="4" id="KW-0862">Zinc</keyword>
<proteinExistence type="predicted"/>
<feature type="non-terminal residue" evidence="6">
    <location>
        <position position="1"/>
    </location>
</feature>
<evidence type="ECO:0000313" key="7">
    <source>
        <dbReference type="Proteomes" id="UP000789396"/>
    </source>
</evidence>
<keyword evidence="5" id="KW-0539">Nucleus</keyword>
<dbReference type="InterPro" id="IPR052035">
    <property type="entry name" value="ZnF_BED_domain_contain"/>
</dbReference>
<dbReference type="OrthoDB" id="2429956at2759"/>
<dbReference type="AlphaFoldDB" id="A0A9N9HGL9"/>
<dbReference type="PANTHER" id="PTHR46481:SF10">
    <property type="entry name" value="ZINC FINGER BED DOMAIN-CONTAINING PROTEIN 39"/>
    <property type="match status" value="1"/>
</dbReference>
<protein>
    <submittedName>
        <fullName evidence="6">7920_t:CDS:1</fullName>
    </submittedName>
</protein>
<organism evidence="6 7">
    <name type="scientific">Racocetra fulgida</name>
    <dbReference type="NCBI Taxonomy" id="60492"/>
    <lineage>
        <taxon>Eukaryota</taxon>
        <taxon>Fungi</taxon>
        <taxon>Fungi incertae sedis</taxon>
        <taxon>Mucoromycota</taxon>
        <taxon>Glomeromycotina</taxon>
        <taxon>Glomeromycetes</taxon>
        <taxon>Diversisporales</taxon>
        <taxon>Gigasporaceae</taxon>
        <taxon>Racocetra</taxon>
    </lineage>
</organism>